<accession>A0ABS2JXX0</accession>
<keyword evidence="2" id="KW-1185">Reference proteome</keyword>
<dbReference type="Proteomes" id="UP001430065">
    <property type="component" value="Unassembled WGS sequence"/>
</dbReference>
<proteinExistence type="predicted"/>
<evidence type="ECO:0000313" key="1">
    <source>
        <dbReference type="EMBL" id="MBM7123327.1"/>
    </source>
</evidence>
<dbReference type="Pfam" id="PF11319">
    <property type="entry name" value="VasI"/>
    <property type="match status" value="1"/>
</dbReference>
<organism evidence="1 2">
    <name type="scientific">Dyella kyungheensis</name>
    <dbReference type="NCBI Taxonomy" id="1242174"/>
    <lineage>
        <taxon>Bacteria</taxon>
        <taxon>Pseudomonadati</taxon>
        <taxon>Pseudomonadota</taxon>
        <taxon>Gammaproteobacteria</taxon>
        <taxon>Lysobacterales</taxon>
        <taxon>Rhodanobacteraceae</taxon>
        <taxon>Dyella</taxon>
    </lineage>
</organism>
<dbReference type="NCBIfam" id="TIGR03360">
    <property type="entry name" value="VI_minor_1"/>
    <property type="match status" value="1"/>
</dbReference>
<sequence>MKARFFGLSASIFLLAACSARESDADKRNTASTPDCTAIASAVERLACFDTVAGTPVHLPAAAASSASSTDAMIRSPMLDLVQRNETPRRAGDHHFLLSRAQEEGSYGTQIVISAPALGNTASPPVLAISCLSGISRIQLIVGQPIANNRVRMRLLMDGKPIGDAGVWQTLDGGTIVDAGRGLVAIDLLKRMGSGERLRLESNYSPTDGLLFDASGLHELIAEQREACHW</sequence>
<gene>
    <name evidence="1" type="primary">tagO</name>
    <name evidence="1" type="ORF">ISP20_19345</name>
</gene>
<dbReference type="PROSITE" id="PS51257">
    <property type="entry name" value="PROKAR_LIPOPROTEIN"/>
    <property type="match status" value="1"/>
</dbReference>
<dbReference type="RefSeq" id="WP_204637773.1">
    <property type="nucleotide sequence ID" value="NZ_JADIKC010000010.1"/>
</dbReference>
<protein>
    <submittedName>
        <fullName evidence="1">Type VI secretion system-associated protein TagO</fullName>
    </submittedName>
</protein>
<reference evidence="1 2" key="1">
    <citation type="submission" date="2020-10" db="EMBL/GenBank/DDBJ databases">
        <title>Phylogeny of dyella-like bacteria.</title>
        <authorList>
            <person name="Fu J."/>
        </authorList>
    </citation>
    <scope>NUCLEOTIDE SEQUENCE [LARGE SCALE GENOMIC DNA]</scope>
    <source>
        <strain evidence="1 2">THG-B117</strain>
    </source>
</reference>
<name>A0ABS2JXX0_9GAMM</name>
<dbReference type="EMBL" id="JADIKC010000010">
    <property type="protein sequence ID" value="MBM7123327.1"/>
    <property type="molecule type" value="Genomic_DNA"/>
</dbReference>
<evidence type="ECO:0000313" key="2">
    <source>
        <dbReference type="Proteomes" id="UP001430065"/>
    </source>
</evidence>
<comment type="caution">
    <text evidence="1">The sequence shown here is derived from an EMBL/GenBank/DDBJ whole genome shotgun (WGS) entry which is preliminary data.</text>
</comment>
<dbReference type="InterPro" id="IPR017738">
    <property type="entry name" value="T6SS-assoc_VCA0118"/>
</dbReference>